<dbReference type="Pfam" id="PF13670">
    <property type="entry name" value="PepSY_2"/>
    <property type="match status" value="2"/>
</dbReference>
<dbReference type="Proteomes" id="UP000199317">
    <property type="component" value="Unassembled WGS sequence"/>
</dbReference>
<evidence type="ECO:0000313" key="3">
    <source>
        <dbReference type="EMBL" id="SDP92044.1"/>
    </source>
</evidence>
<proteinExistence type="predicted"/>
<evidence type="ECO:0000256" key="1">
    <source>
        <dbReference type="SAM" id="SignalP"/>
    </source>
</evidence>
<dbReference type="AlphaFoldDB" id="A0A1H0WMV8"/>
<feature type="signal peptide" evidence="1">
    <location>
        <begin position="1"/>
        <end position="23"/>
    </location>
</feature>
<dbReference type="OrthoDB" id="5951452at2"/>
<feature type="domain" description="PepSY" evidence="2">
    <location>
        <begin position="92"/>
        <end position="144"/>
    </location>
</feature>
<accession>A0A1H0WMV8</accession>
<keyword evidence="1" id="KW-0732">Signal</keyword>
<feature type="domain" description="PepSY" evidence="2">
    <location>
        <begin position="160"/>
        <end position="212"/>
    </location>
</feature>
<reference evidence="4" key="1">
    <citation type="submission" date="2016-10" db="EMBL/GenBank/DDBJ databases">
        <authorList>
            <person name="Varghese N."/>
            <person name="Submissions S."/>
        </authorList>
    </citation>
    <scope>NUCLEOTIDE SEQUENCE [LARGE SCALE GENOMIC DNA]</scope>
    <source>
        <strain evidence="4">DSM 17101</strain>
    </source>
</reference>
<evidence type="ECO:0000259" key="2">
    <source>
        <dbReference type="Pfam" id="PF13670"/>
    </source>
</evidence>
<dbReference type="InterPro" id="IPR025711">
    <property type="entry name" value="PepSY"/>
</dbReference>
<keyword evidence="4" id="KW-1185">Reference proteome</keyword>
<evidence type="ECO:0000313" key="4">
    <source>
        <dbReference type="Proteomes" id="UP000199317"/>
    </source>
</evidence>
<protein>
    <submittedName>
        <fullName evidence="3">Peptidase propeptide and YPEB domain-containing protein</fullName>
    </submittedName>
</protein>
<sequence length="215" mass="23053">MNKKTLVTIALSAAAATALPSMAWALSAAEAVDVMARNQYVAPHDLQKQYGYWTASAVSSDGARATVLVKDADGSFTAVRRIDIGGALPGVEQVTQRLRATGYATVYDVELDDGFWEAKARQSTLQGEKVEFVLHPATLEVLSQVGRSGGTLNGQPVPGADQVRQALQVAGYTRIGDIDYDDGFWEAEATNAANQPVELRIEPTTGKVLREKLDD</sequence>
<name>A0A1H0WMV8_9BURK</name>
<gene>
    <name evidence="3" type="ORF">SAMN04489708_14419</name>
</gene>
<organism evidence="3 4">
    <name type="scientific">Paracidovorax cattleyae</name>
    <dbReference type="NCBI Taxonomy" id="80868"/>
    <lineage>
        <taxon>Bacteria</taxon>
        <taxon>Pseudomonadati</taxon>
        <taxon>Pseudomonadota</taxon>
        <taxon>Betaproteobacteria</taxon>
        <taxon>Burkholderiales</taxon>
        <taxon>Comamonadaceae</taxon>
        <taxon>Paracidovorax</taxon>
    </lineage>
</organism>
<dbReference type="EMBL" id="FNJL01000044">
    <property type="protein sequence ID" value="SDP92044.1"/>
    <property type="molecule type" value="Genomic_DNA"/>
</dbReference>
<feature type="chain" id="PRO_5011535614" evidence="1">
    <location>
        <begin position="24"/>
        <end position="215"/>
    </location>
</feature>
<dbReference type="RefSeq" id="WP_092839770.1">
    <property type="nucleotide sequence ID" value="NZ_CP028290.1"/>
</dbReference>